<comment type="caution">
    <text evidence="1">The sequence shown here is derived from an EMBL/GenBank/DDBJ whole genome shotgun (WGS) entry which is preliminary data.</text>
</comment>
<organism evidence="1 2">
    <name type="scientific">Sparassis crispa</name>
    <dbReference type="NCBI Taxonomy" id="139825"/>
    <lineage>
        <taxon>Eukaryota</taxon>
        <taxon>Fungi</taxon>
        <taxon>Dikarya</taxon>
        <taxon>Basidiomycota</taxon>
        <taxon>Agaricomycotina</taxon>
        <taxon>Agaricomycetes</taxon>
        <taxon>Polyporales</taxon>
        <taxon>Sparassidaceae</taxon>
        <taxon>Sparassis</taxon>
    </lineage>
</organism>
<gene>
    <name evidence="1" type="ORF">SCP_1301200</name>
</gene>
<name>A0A401H1J6_9APHY</name>
<dbReference type="EMBL" id="BFAD01000013">
    <property type="protein sequence ID" value="GBE88305.1"/>
    <property type="molecule type" value="Genomic_DNA"/>
</dbReference>
<protein>
    <submittedName>
        <fullName evidence="1">Uncharacterized protein</fullName>
    </submittedName>
</protein>
<dbReference type="InParanoid" id="A0A401H1J6"/>
<dbReference type="AlphaFoldDB" id="A0A401H1J6"/>
<dbReference type="Proteomes" id="UP000287166">
    <property type="component" value="Unassembled WGS sequence"/>
</dbReference>
<reference evidence="1 2" key="1">
    <citation type="journal article" date="2018" name="Sci. Rep.">
        <title>Genome sequence of the cauliflower mushroom Sparassis crispa (Hanabiratake) and its association with beneficial usage.</title>
        <authorList>
            <person name="Kiyama R."/>
            <person name="Furutani Y."/>
            <person name="Kawaguchi K."/>
            <person name="Nakanishi T."/>
        </authorList>
    </citation>
    <scope>NUCLEOTIDE SEQUENCE [LARGE SCALE GENOMIC DNA]</scope>
</reference>
<proteinExistence type="predicted"/>
<dbReference type="GeneID" id="38785222"/>
<sequence>MRPPYAYAPSLPSSTSIIGLTSSTLEDGTTSTTHDSLLCLVDADIRQDRERGIEEYRGVALDYFMLQCDNYRRSPD</sequence>
<keyword evidence="2" id="KW-1185">Reference proteome</keyword>
<dbReference type="RefSeq" id="XP_027619218.1">
    <property type="nucleotide sequence ID" value="XM_027763417.1"/>
</dbReference>
<accession>A0A401H1J6</accession>
<evidence type="ECO:0000313" key="2">
    <source>
        <dbReference type="Proteomes" id="UP000287166"/>
    </source>
</evidence>
<evidence type="ECO:0000313" key="1">
    <source>
        <dbReference type="EMBL" id="GBE88305.1"/>
    </source>
</evidence>